<gene>
    <name evidence="2" type="ORF">ATSB10_28430</name>
</gene>
<dbReference type="GO" id="GO:0008476">
    <property type="term" value="F:protein-tyrosine sulfotransferase activity"/>
    <property type="evidence" value="ECO:0007669"/>
    <property type="project" value="InterPro"/>
</dbReference>
<dbReference type="PATRIC" id="fig|445710.3.peg.2839"/>
<protein>
    <submittedName>
        <fullName evidence="2">Uncharacterized protein</fullName>
    </submittedName>
</protein>
<sequence>MPSVFRSVFRGSSPFPRASRAWFRSSGWGLRRMTTQLHKLLEQAIARIRGNEPAAAQHLLNEALREQPDSPALLQPLAVSLHMLGRLPEAIDVLRRLRSLCPADAGILNNLGSALGASGDAAAAAEALAGACELAPGRADYWHNLARAHEANHDPAAAIGAISQVLHLSPEDRHARLWRADLLKAVGELQLAEADLRQVIEQDPASVAAWARLVQLGTGHQTHDDLRHIQSLYQHAPLSESERTSLGFALGQMLERLERYDEAFAIFEASNAAKKKRLQWDPQAFADRVRAMKEACRKPLARAIDPSLGREAILIFGMPRSGSTLLEQVLSEHPQVEGGGEIGDLSIVLAEESDRRGCALEQWVQAATPADWTRMGQSYLDRTARWRKSRPYFTDKELSKWTLIGAARAMLPGAKLIHCRRDPVEVCWSCFKHEFMRDMEFSYSLGDLAAYARDEADLVDFWHQCFPGEIYEYQYERLVVDVEAEIRAVLSFCGLPFDPAVLQFHASERPVFTASAAQVRKKIQVSTSATDAYGTLLEPLRRAVTASGDGYCLDSATGHIPLDT</sequence>
<dbReference type="InterPro" id="IPR026634">
    <property type="entry name" value="TPST-like"/>
</dbReference>
<dbReference type="PANTHER" id="PTHR12788">
    <property type="entry name" value="PROTEIN-TYROSINE SULFOTRANSFERASE 2"/>
    <property type="match status" value="1"/>
</dbReference>
<dbReference type="SUPFAM" id="SSF48452">
    <property type="entry name" value="TPR-like"/>
    <property type="match status" value="1"/>
</dbReference>
<dbReference type="Pfam" id="PF13469">
    <property type="entry name" value="Sulfotransfer_3"/>
    <property type="match status" value="1"/>
</dbReference>
<dbReference type="InterPro" id="IPR027417">
    <property type="entry name" value="P-loop_NTPase"/>
</dbReference>
<dbReference type="Gene3D" id="1.25.40.10">
    <property type="entry name" value="Tetratricopeptide repeat domain"/>
    <property type="match status" value="1"/>
</dbReference>
<reference evidence="2 3" key="1">
    <citation type="submission" date="2016-02" db="EMBL/GenBank/DDBJ databases">
        <title>Complete genome sequencing and analysis of ATSB10, Dyella thiooxydans isolated from rhizosphere soil of sunflower (Helianthus annuus L.).</title>
        <authorList>
            <person name="Lee Y."/>
            <person name="Hwangbo K."/>
            <person name="Chung H."/>
            <person name="Yoo J."/>
            <person name="Kim K.Y."/>
            <person name="Sa T.M."/>
            <person name="Um Y."/>
            <person name="Madhaiyan M."/>
        </authorList>
    </citation>
    <scope>NUCLEOTIDE SEQUENCE [LARGE SCALE GENOMIC DNA]</scope>
    <source>
        <strain evidence="2 3">ATSB10</strain>
    </source>
</reference>
<dbReference type="InterPro" id="IPR011990">
    <property type="entry name" value="TPR-like_helical_dom_sf"/>
</dbReference>
<dbReference type="EMBL" id="CP014841">
    <property type="protein sequence ID" value="AND70297.1"/>
    <property type="molecule type" value="Genomic_DNA"/>
</dbReference>
<evidence type="ECO:0000313" key="2">
    <source>
        <dbReference type="EMBL" id="AND70297.1"/>
    </source>
</evidence>
<organism evidence="2 3">
    <name type="scientific">Dyella thiooxydans</name>
    <dbReference type="NCBI Taxonomy" id="445710"/>
    <lineage>
        <taxon>Bacteria</taxon>
        <taxon>Pseudomonadati</taxon>
        <taxon>Pseudomonadota</taxon>
        <taxon>Gammaproteobacteria</taxon>
        <taxon>Lysobacterales</taxon>
        <taxon>Rhodanobacteraceae</taxon>
        <taxon>Dyella</taxon>
    </lineage>
</organism>
<dbReference type="Proteomes" id="UP000077255">
    <property type="component" value="Chromosome"/>
</dbReference>
<dbReference type="SUPFAM" id="SSF52540">
    <property type="entry name" value="P-loop containing nucleoside triphosphate hydrolases"/>
    <property type="match status" value="1"/>
</dbReference>
<dbReference type="STRING" id="445710.ATSB10_28430"/>
<keyword evidence="1" id="KW-0808">Transferase</keyword>
<dbReference type="KEGG" id="dtx:ATSB10_28430"/>
<dbReference type="SMART" id="SM00028">
    <property type="entry name" value="TPR"/>
    <property type="match status" value="4"/>
</dbReference>
<dbReference type="PANTHER" id="PTHR12788:SF10">
    <property type="entry name" value="PROTEIN-TYROSINE SULFOTRANSFERASE"/>
    <property type="match status" value="1"/>
</dbReference>
<name>A0A160N3K6_9GAMM</name>
<dbReference type="Pfam" id="PF13432">
    <property type="entry name" value="TPR_16"/>
    <property type="match status" value="2"/>
</dbReference>
<accession>A0A160N3K6</accession>
<dbReference type="AlphaFoldDB" id="A0A160N3K6"/>
<dbReference type="Gene3D" id="3.40.50.300">
    <property type="entry name" value="P-loop containing nucleotide triphosphate hydrolases"/>
    <property type="match status" value="1"/>
</dbReference>
<dbReference type="OrthoDB" id="9766687at2"/>
<dbReference type="InterPro" id="IPR019734">
    <property type="entry name" value="TPR_rpt"/>
</dbReference>
<keyword evidence="3" id="KW-1185">Reference proteome</keyword>
<proteinExistence type="predicted"/>
<evidence type="ECO:0000313" key="3">
    <source>
        <dbReference type="Proteomes" id="UP000077255"/>
    </source>
</evidence>
<evidence type="ECO:0000256" key="1">
    <source>
        <dbReference type="ARBA" id="ARBA00022679"/>
    </source>
</evidence>